<dbReference type="EMBL" id="CABVMM010000001">
    <property type="protein sequence ID" value="VVU98884.1"/>
    <property type="molecule type" value="Genomic_DNA"/>
</dbReference>
<dbReference type="Proteomes" id="UP000356253">
    <property type="component" value="Unassembled WGS sequence"/>
</dbReference>
<accession>A0AC61Y3U7</accession>
<proteinExistence type="predicted"/>
<organism evidence="1 2">
    <name type="scientific">Mesonia oceanica</name>
    <dbReference type="NCBI Taxonomy" id="2687242"/>
    <lineage>
        <taxon>Bacteria</taxon>
        <taxon>Pseudomonadati</taxon>
        <taxon>Bacteroidota</taxon>
        <taxon>Flavobacteriia</taxon>
        <taxon>Flavobacteriales</taxon>
        <taxon>Flavobacteriaceae</taxon>
        <taxon>Mesonia</taxon>
    </lineage>
</organism>
<evidence type="ECO:0000313" key="1">
    <source>
        <dbReference type="EMBL" id="VVU98884.1"/>
    </source>
</evidence>
<keyword evidence="2" id="KW-1185">Reference proteome</keyword>
<gene>
    <name evidence="1" type="ORF">FVB9532_00132</name>
</gene>
<sequence length="508" mass="56458">MKENKNIDRLFQEKFKDFEAVPSENVWKNIKSELEKEKDRKVIPIWWYRIAGAAAVLALVFLAGNFWLDSNKNNVVNATEKVKENDNQKTNEPFQPAKSKTTNTYASGENVIEKTENTIQPQTQNPKNFQQDITNTPKVKANSNRLVEKNSSVTSSSFPNSGKVASTGTRNSTNKNSNGIVSEKQNTSEIHPNNSPNKSNLEPATTSSEKNSLAENNSTEENNFIDKNKTITEENEEDKKSLVAAAKEIEETKDEEKNSEEKENEQQNLSKWLIKPNVSPIYYGSLNGGNSLDKSLANNSSSGELSMAYGVNFAYSISEKLKVRSGVSKVNMSYNVNNIAFSPAVNAIQLEGINSPSNESIEVVSTARPQTNSDAITNEFGQEQFNNFSQGTINQQLGYIEVPLEIEYALLNKKFGINLIGGASTLFLDNNAVVINSGEGQLSLGEANNLNNVSFTTNVGLGLNYNLSKQFDLNLEPTFKYQLNGFNNNINNFKPYYFGVYTGFSFKF</sequence>
<protein>
    <submittedName>
        <fullName evidence="1">Uncharacterized protein</fullName>
    </submittedName>
</protein>
<comment type="caution">
    <text evidence="1">The sequence shown here is derived from an EMBL/GenBank/DDBJ whole genome shotgun (WGS) entry which is preliminary data.</text>
</comment>
<name>A0AC61Y3U7_9FLAO</name>
<evidence type="ECO:0000313" key="2">
    <source>
        <dbReference type="Proteomes" id="UP000356253"/>
    </source>
</evidence>
<reference evidence="1" key="1">
    <citation type="submission" date="2019-09" db="EMBL/GenBank/DDBJ databases">
        <authorList>
            <person name="Rodrigo-Torres L."/>
            <person name="Arahal R. D."/>
            <person name="Lucena T."/>
        </authorList>
    </citation>
    <scope>NUCLEOTIDE SEQUENCE</scope>
    <source>
        <strain evidence="1">ISS653</strain>
    </source>
</reference>